<name>A0ABU1WW55_9BURK</name>
<feature type="domain" description="Haemin-degrading HemS/ChuX" evidence="1">
    <location>
        <begin position="29"/>
        <end position="161"/>
    </location>
</feature>
<gene>
    <name evidence="2" type="ORF">J2W49_005146</name>
</gene>
<accession>A0ABU1WW55</accession>
<dbReference type="Pfam" id="PF05171">
    <property type="entry name" value="HemS"/>
    <property type="match status" value="2"/>
</dbReference>
<evidence type="ECO:0000313" key="3">
    <source>
        <dbReference type="Proteomes" id="UP001265700"/>
    </source>
</evidence>
<sequence length="363" mass="39889">MSTERIPEQFAQARLGGLRAREAAEAIGLSEGAAVAAHVGATDGPLRAHALNIQWLAQLQSLEACGPLLALTRNDSVVHEKTGVYQKLSASGHVGLALGEDIDLRLFFDRWHAGFVVSETPASGGEPRTSLQYFDRHGTAVHKVYPREQTDTTAWQRVLASHQEPQREATFEAKPAISAAGHASAIDVPAFARAWRAMTDTHQFFPLLRQFGLERRQSFQLVQGQFTHRVENASVREMLMEVAFEGTAIMCFVGSPGCIQIHTGPVKRVEPLEMHGKTRLNVLDPGFNLHLREDRIADVWVVEKPTVDGVVTSLEAFDAGGELMAMFFGARKPGQVEQPAWRDLLAHLRVLEQPAQDVQAEAA</sequence>
<evidence type="ECO:0000259" key="1">
    <source>
        <dbReference type="Pfam" id="PF05171"/>
    </source>
</evidence>
<proteinExistence type="predicted"/>
<feature type="domain" description="Haemin-degrading HemS/ChuX" evidence="1">
    <location>
        <begin position="213"/>
        <end position="348"/>
    </location>
</feature>
<reference evidence="2 3" key="1">
    <citation type="submission" date="2023-07" db="EMBL/GenBank/DDBJ databases">
        <title>Sorghum-associated microbial communities from plants grown in Nebraska, USA.</title>
        <authorList>
            <person name="Schachtman D."/>
        </authorList>
    </citation>
    <scope>NUCLEOTIDE SEQUENCE [LARGE SCALE GENOMIC DNA]</scope>
    <source>
        <strain evidence="2 3">4249</strain>
    </source>
</reference>
<dbReference type="Gene3D" id="3.40.1570.10">
    <property type="entry name" value="HemS/ChuS/ChuX like domains"/>
    <property type="match status" value="2"/>
</dbReference>
<dbReference type="EMBL" id="JAVDWU010000018">
    <property type="protein sequence ID" value="MDR7153166.1"/>
    <property type="molecule type" value="Genomic_DNA"/>
</dbReference>
<dbReference type="CDD" id="cd16831">
    <property type="entry name" value="HemS-like_C"/>
    <property type="match status" value="1"/>
</dbReference>
<keyword evidence="3" id="KW-1185">Reference proteome</keyword>
<dbReference type="Proteomes" id="UP001265700">
    <property type="component" value="Unassembled WGS sequence"/>
</dbReference>
<organism evidence="2 3">
    <name type="scientific">Hydrogenophaga palleronii</name>
    <dbReference type="NCBI Taxonomy" id="65655"/>
    <lineage>
        <taxon>Bacteria</taxon>
        <taxon>Pseudomonadati</taxon>
        <taxon>Pseudomonadota</taxon>
        <taxon>Betaproteobacteria</taxon>
        <taxon>Burkholderiales</taxon>
        <taxon>Comamonadaceae</taxon>
        <taxon>Hydrogenophaga</taxon>
    </lineage>
</organism>
<comment type="caution">
    <text evidence="2">The sequence shown here is derived from an EMBL/GenBank/DDBJ whole genome shotgun (WGS) entry which is preliminary data.</text>
</comment>
<dbReference type="InterPro" id="IPR007845">
    <property type="entry name" value="HemS/ChuX_dom"/>
</dbReference>
<dbReference type="RefSeq" id="WP_310322684.1">
    <property type="nucleotide sequence ID" value="NZ_JAVDWU010000018.1"/>
</dbReference>
<dbReference type="CDD" id="cd16830">
    <property type="entry name" value="HemS-like_N"/>
    <property type="match status" value="1"/>
</dbReference>
<evidence type="ECO:0000313" key="2">
    <source>
        <dbReference type="EMBL" id="MDR7153166.1"/>
    </source>
</evidence>
<protein>
    <submittedName>
        <fullName evidence="2">Hemin transport protein</fullName>
    </submittedName>
</protein>
<dbReference type="InterPro" id="IPR053733">
    <property type="entry name" value="Heme_Transport_Util_sf"/>
</dbReference>
<dbReference type="SUPFAM" id="SSF144064">
    <property type="entry name" value="Heme iron utilization protein-like"/>
    <property type="match status" value="1"/>
</dbReference>